<dbReference type="Proteomes" id="UP001177769">
    <property type="component" value="Chromosome"/>
</dbReference>
<evidence type="ECO:0000313" key="3">
    <source>
        <dbReference type="Proteomes" id="UP001177769"/>
    </source>
</evidence>
<evidence type="ECO:0000313" key="2">
    <source>
        <dbReference type="EMBL" id="WIT09973.1"/>
    </source>
</evidence>
<gene>
    <name evidence="2" type="ORF">PFX98_13615</name>
</gene>
<proteinExistence type="predicted"/>
<keyword evidence="1" id="KW-1133">Transmembrane helix</keyword>
<name>A0AA95NA82_9BURK</name>
<keyword evidence="1" id="KW-0472">Membrane</keyword>
<reference evidence="2" key="1">
    <citation type="submission" date="2023-01" db="EMBL/GenBank/DDBJ databases">
        <title>Whole genome sequence of Paucibacter sp. S2-9 isolated from pond sediment.</title>
        <authorList>
            <person name="Jung J.Y."/>
        </authorList>
    </citation>
    <scope>NUCLEOTIDE SEQUENCE</scope>
    <source>
        <strain evidence="2">S2-9</strain>
    </source>
</reference>
<dbReference type="RefSeq" id="WP_285231043.1">
    <property type="nucleotide sequence ID" value="NZ_CP116346.1"/>
</dbReference>
<sequence>MSVVLDQAGNSSGSPSWLQALQQARSEWRANTRLRWGVWAILAIFWLWLALLAQDHATAWRGEADEARAELQRLRPLQSGGAIWTQRAEDARKHLEAARSMLWSGSSQGLVEAALQDTLRAWAEKSGLPVRELAIMGAGEQKKAGSQPAVRARLVVDINNRLALMGLLAELGRSPKLMLVDSLRLRPLAQPARAELEVRVLFQAEERKP</sequence>
<accession>A0AA95NA82</accession>
<feature type="transmembrane region" description="Helical" evidence="1">
    <location>
        <begin position="36"/>
        <end position="53"/>
    </location>
</feature>
<dbReference type="AlphaFoldDB" id="A0AA95NA82"/>
<dbReference type="Pfam" id="PF10741">
    <property type="entry name" value="T2SSM_b"/>
    <property type="match status" value="1"/>
</dbReference>
<dbReference type="KEGG" id="pais:PFX98_13615"/>
<keyword evidence="3" id="KW-1185">Reference proteome</keyword>
<evidence type="ECO:0000256" key="1">
    <source>
        <dbReference type="SAM" id="Phobius"/>
    </source>
</evidence>
<dbReference type="EMBL" id="CP116346">
    <property type="protein sequence ID" value="WIT09973.1"/>
    <property type="molecule type" value="Genomic_DNA"/>
</dbReference>
<dbReference type="InterPro" id="IPR034756">
    <property type="entry name" value="T2SSM_b"/>
</dbReference>
<organism evidence="2 3">
    <name type="scientific">Paucibacter sediminis</name>
    <dbReference type="NCBI Taxonomy" id="3019553"/>
    <lineage>
        <taxon>Bacteria</taxon>
        <taxon>Pseudomonadati</taxon>
        <taxon>Pseudomonadota</taxon>
        <taxon>Betaproteobacteria</taxon>
        <taxon>Burkholderiales</taxon>
        <taxon>Sphaerotilaceae</taxon>
        <taxon>Roseateles</taxon>
    </lineage>
</organism>
<protein>
    <submittedName>
        <fullName evidence="2">GspMb/PilO family protein</fullName>
    </submittedName>
</protein>
<keyword evidence="1" id="KW-0812">Transmembrane</keyword>